<sequence length="96" mass="10857">MDILIKPIVTEKMTEQSEKFNRFGFVVNRRATKIEIKAAVESMYNVKVASVNTMNYQGKKKSRFTKAGAIEGRTASFKKAIVTLVEGDNIDFYSNI</sequence>
<evidence type="ECO:0000256" key="5">
    <source>
        <dbReference type="ARBA" id="ARBA00023274"/>
    </source>
</evidence>
<dbReference type="EMBL" id="QFLI01000005">
    <property type="protein sequence ID" value="PXY00659.1"/>
    <property type="molecule type" value="Genomic_DNA"/>
</dbReference>
<name>A0A2V3ZW35_9BACT</name>
<dbReference type="Gene3D" id="3.30.70.330">
    <property type="match status" value="1"/>
</dbReference>
<reference evidence="7 8" key="1">
    <citation type="submission" date="2018-05" db="EMBL/GenBank/DDBJ databases">
        <title>Marinifilum breve JC075T sp. nov., a marine bacterium isolated from Yongle Blue Hole in the South China Sea.</title>
        <authorList>
            <person name="Fu T."/>
        </authorList>
    </citation>
    <scope>NUCLEOTIDE SEQUENCE [LARGE SCALE GENOMIC DNA]</scope>
    <source>
        <strain evidence="7 8">JC075</strain>
    </source>
</reference>
<comment type="function">
    <text evidence="6">One of the early assembly proteins it binds 23S rRNA. One of the proteins that surrounds the polypeptide exit tunnel on the outside of the ribosome. Forms the main docking site for trigger factor binding to the ribosome.</text>
</comment>
<dbReference type="GO" id="GO:0019843">
    <property type="term" value="F:rRNA binding"/>
    <property type="evidence" value="ECO:0007669"/>
    <property type="project" value="UniProtKB-UniRule"/>
</dbReference>
<evidence type="ECO:0000256" key="2">
    <source>
        <dbReference type="ARBA" id="ARBA00022730"/>
    </source>
</evidence>
<dbReference type="AlphaFoldDB" id="A0A2V3ZW35"/>
<evidence type="ECO:0000256" key="6">
    <source>
        <dbReference type="HAMAP-Rule" id="MF_01369"/>
    </source>
</evidence>
<organism evidence="7 8">
    <name type="scientific">Marinifilum breve</name>
    <dbReference type="NCBI Taxonomy" id="2184082"/>
    <lineage>
        <taxon>Bacteria</taxon>
        <taxon>Pseudomonadati</taxon>
        <taxon>Bacteroidota</taxon>
        <taxon>Bacteroidia</taxon>
        <taxon>Marinilabiliales</taxon>
        <taxon>Marinifilaceae</taxon>
    </lineage>
</organism>
<dbReference type="GO" id="GO:0005840">
    <property type="term" value="C:ribosome"/>
    <property type="evidence" value="ECO:0007669"/>
    <property type="project" value="UniProtKB-KW"/>
</dbReference>
<keyword evidence="3 6" id="KW-0694">RNA-binding</keyword>
<gene>
    <name evidence="6" type="primary">rplW</name>
    <name evidence="7" type="ORF">DF185_12155</name>
</gene>
<dbReference type="HAMAP" id="MF_01369_B">
    <property type="entry name" value="Ribosomal_uL23_B"/>
    <property type="match status" value="1"/>
</dbReference>
<dbReference type="RefSeq" id="WP_110361027.1">
    <property type="nucleotide sequence ID" value="NZ_QFLI01000005.1"/>
</dbReference>
<protein>
    <recommendedName>
        <fullName evidence="6">Large ribosomal subunit protein uL23</fullName>
    </recommendedName>
</protein>
<dbReference type="InterPro" id="IPR012677">
    <property type="entry name" value="Nucleotide-bd_a/b_plait_sf"/>
</dbReference>
<evidence type="ECO:0000256" key="1">
    <source>
        <dbReference type="ARBA" id="ARBA00006700"/>
    </source>
</evidence>
<dbReference type="SUPFAM" id="SSF54189">
    <property type="entry name" value="Ribosomal proteins S24e, L23 and L15e"/>
    <property type="match status" value="1"/>
</dbReference>
<dbReference type="PANTHER" id="PTHR11620">
    <property type="entry name" value="60S RIBOSOMAL PROTEIN L23A"/>
    <property type="match status" value="1"/>
</dbReference>
<evidence type="ECO:0000256" key="3">
    <source>
        <dbReference type="ARBA" id="ARBA00022884"/>
    </source>
</evidence>
<dbReference type="GO" id="GO:1990904">
    <property type="term" value="C:ribonucleoprotein complex"/>
    <property type="evidence" value="ECO:0007669"/>
    <property type="project" value="UniProtKB-KW"/>
</dbReference>
<keyword evidence="8" id="KW-1185">Reference proteome</keyword>
<dbReference type="Proteomes" id="UP000248079">
    <property type="component" value="Unassembled WGS sequence"/>
</dbReference>
<dbReference type="FunFam" id="3.30.70.330:FF:000001">
    <property type="entry name" value="50S ribosomal protein L23"/>
    <property type="match status" value="1"/>
</dbReference>
<comment type="caution">
    <text evidence="7">The sequence shown here is derived from an EMBL/GenBank/DDBJ whole genome shotgun (WGS) entry which is preliminary data.</text>
</comment>
<dbReference type="InterPro" id="IPR013025">
    <property type="entry name" value="Ribosomal_uL23-like"/>
</dbReference>
<dbReference type="OrthoDB" id="9797862at2"/>
<keyword evidence="4 6" id="KW-0689">Ribosomal protein</keyword>
<evidence type="ECO:0000256" key="4">
    <source>
        <dbReference type="ARBA" id="ARBA00022980"/>
    </source>
</evidence>
<comment type="similarity">
    <text evidence="1 6">Belongs to the universal ribosomal protein uL23 family.</text>
</comment>
<comment type="subunit">
    <text evidence="6">Part of the 50S ribosomal subunit. Contacts protein L29, and trigger factor when it is bound to the ribosome.</text>
</comment>
<keyword evidence="5 6" id="KW-0687">Ribonucleoprotein</keyword>
<dbReference type="InterPro" id="IPR012678">
    <property type="entry name" value="Ribosomal_uL23/eL15/eS24_sf"/>
</dbReference>
<keyword evidence="2 6" id="KW-0699">rRNA-binding</keyword>
<dbReference type="GO" id="GO:0006412">
    <property type="term" value="P:translation"/>
    <property type="evidence" value="ECO:0007669"/>
    <property type="project" value="UniProtKB-UniRule"/>
</dbReference>
<accession>A0A2V3ZW35</accession>
<evidence type="ECO:0000313" key="7">
    <source>
        <dbReference type="EMBL" id="PXY00659.1"/>
    </source>
</evidence>
<dbReference type="GO" id="GO:0003735">
    <property type="term" value="F:structural constituent of ribosome"/>
    <property type="evidence" value="ECO:0007669"/>
    <property type="project" value="InterPro"/>
</dbReference>
<proteinExistence type="inferred from homology"/>
<dbReference type="Pfam" id="PF00276">
    <property type="entry name" value="Ribosomal_L23"/>
    <property type="match status" value="1"/>
</dbReference>
<evidence type="ECO:0000313" key="8">
    <source>
        <dbReference type="Proteomes" id="UP000248079"/>
    </source>
</evidence>
<dbReference type="NCBIfam" id="NF004363">
    <property type="entry name" value="PRK05738.2-4"/>
    <property type="match status" value="1"/>
</dbReference>